<comment type="caution">
    <text evidence="1">The sequence shown here is derived from an EMBL/GenBank/DDBJ whole genome shotgun (WGS) entry which is preliminary data.</text>
</comment>
<evidence type="ECO:0000313" key="1">
    <source>
        <dbReference type="EMBL" id="MEK8131732.1"/>
    </source>
</evidence>
<name>A0ABU9DSC3_9BACL</name>
<keyword evidence="2" id="KW-1185">Reference proteome</keyword>
<protein>
    <submittedName>
        <fullName evidence="1">Flagellar protein</fullName>
    </submittedName>
</protein>
<accession>A0ABU9DSC3</accession>
<dbReference type="RefSeq" id="WP_341418864.1">
    <property type="nucleotide sequence ID" value="NZ_JBBPCC010000023.1"/>
</dbReference>
<keyword evidence="1" id="KW-0966">Cell projection</keyword>
<keyword evidence="1" id="KW-0969">Cilium</keyword>
<dbReference type="Proteomes" id="UP001469365">
    <property type="component" value="Unassembled WGS sequence"/>
</dbReference>
<evidence type="ECO:0000313" key="2">
    <source>
        <dbReference type="Proteomes" id="UP001469365"/>
    </source>
</evidence>
<organism evidence="1 2">
    <name type="scientific">Paenibacillus filicis</name>
    <dbReference type="NCBI Taxonomy" id="669464"/>
    <lineage>
        <taxon>Bacteria</taxon>
        <taxon>Bacillati</taxon>
        <taxon>Bacillota</taxon>
        <taxon>Bacilli</taxon>
        <taxon>Bacillales</taxon>
        <taxon>Paenibacillaceae</taxon>
        <taxon>Paenibacillus</taxon>
    </lineage>
</organism>
<sequence>MSLNVANCNRCGKVYMINNYGLCPACIRALEVEYEKCLKFLRENRQCTIQELSEETGVEMKQIMKFIREGRISIRNNPNMWYECDVCSSPIREGNICDPCRTRLQKETSGLIEDERKKREREQQQKGVTYNINDRLQDRLN</sequence>
<keyword evidence="1" id="KW-0282">Flagellum</keyword>
<gene>
    <name evidence="1" type="ORF">WMW72_27875</name>
</gene>
<dbReference type="EMBL" id="JBBPCC010000023">
    <property type="protein sequence ID" value="MEK8131732.1"/>
    <property type="molecule type" value="Genomic_DNA"/>
</dbReference>
<reference evidence="1 2" key="1">
    <citation type="submission" date="2024-04" db="EMBL/GenBank/DDBJ databases">
        <title>draft genome sequnece of Paenibacillus filicis.</title>
        <authorList>
            <person name="Kim D.-U."/>
        </authorList>
    </citation>
    <scope>NUCLEOTIDE SEQUENCE [LARGE SCALE GENOMIC DNA]</scope>
    <source>
        <strain evidence="1 2">KACC14197</strain>
    </source>
</reference>
<proteinExistence type="predicted"/>